<feature type="domain" description="C2H2-type" evidence="9">
    <location>
        <begin position="339"/>
        <end position="367"/>
    </location>
</feature>
<keyword evidence="4 7" id="KW-0863">Zinc-finger</keyword>
<dbReference type="AlphaFoldDB" id="A0A8B8EZ19"/>
<dbReference type="GO" id="GO:0005634">
    <property type="term" value="C:nucleus"/>
    <property type="evidence" value="ECO:0007669"/>
    <property type="project" value="UniProtKB-SubCell"/>
</dbReference>
<organism evidence="10 11">
    <name type="scientific">Crassostrea virginica</name>
    <name type="common">Eastern oyster</name>
    <dbReference type="NCBI Taxonomy" id="6565"/>
    <lineage>
        <taxon>Eukaryota</taxon>
        <taxon>Metazoa</taxon>
        <taxon>Spiralia</taxon>
        <taxon>Lophotrochozoa</taxon>
        <taxon>Mollusca</taxon>
        <taxon>Bivalvia</taxon>
        <taxon>Autobranchia</taxon>
        <taxon>Pteriomorphia</taxon>
        <taxon>Ostreida</taxon>
        <taxon>Ostreoidea</taxon>
        <taxon>Ostreidae</taxon>
        <taxon>Crassostrea</taxon>
    </lineage>
</organism>
<dbReference type="FunFam" id="3.30.160.60:FF:000624">
    <property type="entry name" value="zinc finger protein 697"/>
    <property type="match status" value="1"/>
</dbReference>
<dbReference type="GeneID" id="111137572"/>
<feature type="region of interest" description="Disordered" evidence="8">
    <location>
        <begin position="243"/>
        <end position="306"/>
    </location>
</feature>
<evidence type="ECO:0000256" key="8">
    <source>
        <dbReference type="SAM" id="MobiDB-lite"/>
    </source>
</evidence>
<gene>
    <name evidence="11 12" type="primary">LOC111137572</name>
</gene>
<evidence type="ECO:0000256" key="2">
    <source>
        <dbReference type="ARBA" id="ARBA00022723"/>
    </source>
</evidence>
<evidence type="ECO:0000313" key="11">
    <source>
        <dbReference type="RefSeq" id="XP_022344783.1"/>
    </source>
</evidence>
<feature type="compositionally biased region" description="Polar residues" evidence="8">
    <location>
        <begin position="120"/>
        <end position="135"/>
    </location>
</feature>
<feature type="domain" description="C2H2-type" evidence="9">
    <location>
        <begin position="368"/>
        <end position="395"/>
    </location>
</feature>
<name>A0A8B8EZ19_CRAVI</name>
<evidence type="ECO:0000313" key="12">
    <source>
        <dbReference type="RefSeq" id="XP_022344784.1"/>
    </source>
</evidence>
<feature type="domain" description="C2H2-type" evidence="9">
    <location>
        <begin position="393"/>
        <end position="421"/>
    </location>
</feature>
<feature type="compositionally biased region" description="Basic and acidic residues" evidence="8">
    <location>
        <begin position="276"/>
        <end position="285"/>
    </location>
</feature>
<dbReference type="KEGG" id="cvn:111137572"/>
<dbReference type="InterPro" id="IPR050331">
    <property type="entry name" value="Zinc_finger"/>
</dbReference>
<evidence type="ECO:0000259" key="9">
    <source>
        <dbReference type="PROSITE" id="PS50157"/>
    </source>
</evidence>
<dbReference type="GO" id="GO:0010468">
    <property type="term" value="P:regulation of gene expression"/>
    <property type="evidence" value="ECO:0007669"/>
    <property type="project" value="TreeGrafter"/>
</dbReference>
<dbReference type="PROSITE" id="PS50157">
    <property type="entry name" value="ZINC_FINGER_C2H2_2"/>
    <property type="match status" value="4"/>
</dbReference>
<evidence type="ECO:0000256" key="1">
    <source>
        <dbReference type="ARBA" id="ARBA00004123"/>
    </source>
</evidence>
<evidence type="ECO:0000256" key="4">
    <source>
        <dbReference type="ARBA" id="ARBA00022771"/>
    </source>
</evidence>
<dbReference type="Pfam" id="PF00096">
    <property type="entry name" value="zf-C2H2"/>
    <property type="match status" value="2"/>
</dbReference>
<dbReference type="GO" id="GO:0008270">
    <property type="term" value="F:zinc ion binding"/>
    <property type="evidence" value="ECO:0007669"/>
    <property type="project" value="UniProtKB-KW"/>
</dbReference>
<dbReference type="InterPro" id="IPR036236">
    <property type="entry name" value="Znf_C2H2_sf"/>
</dbReference>
<evidence type="ECO:0000256" key="7">
    <source>
        <dbReference type="PROSITE-ProRule" id="PRU00042"/>
    </source>
</evidence>
<evidence type="ECO:0000256" key="5">
    <source>
        <dbReference type="ARBA" id="ARBA00022833"/>
    </source>
</evidence>
<dbReference type="RefSeq" id="XP_022344783.1">
    <property type="nucleotide sequence ID" value="XM_022489075.1"/>
</dbReference>
<accession>A0A8B8EZ19</accession>
<dbReference type="Proteomes" id="UP000694844">
    <property type="component" value="Chromosome 5"/>
</dbReference>
<feature type="compositionally biased region" description="Polar residues" evidence="8">
    <location>
        <begin position="254"/>
        <end position="273"/>
    </location>
</feature>
<dbReference type="OrthoDB" id="6040868at2759"/>
<dbReference type="PROSITE" id="PS00028">
    <property type="entry name" value="ZINC_FINGER_C2H2_1"/>
    <property type="match status" value="4"/>
</dbReference>
<proteinExistence type="predicted"/>
<dbReference type="SUPFAM" id="SSF57667">
    <property type="entry name" value="beta-beta-alpha zinc fingers"/>
    <property type="match status" value="2"/>
</dbReference>
<feature type="region of interest" description="Disordered" evidence="8">
    <location>
        <begin position="118"/>
        <end position="139"/>
    </location>
</feature>
<keyword evidence="2" id="KW-0479">Metal-binding</keyword>
<dbReference type="Gene3D" id="3.30.160.60">
    <property type="entry name" value="Classic Zinc Finger"/>
    <property type="match status" value="3"/>
</dbReference>
<dbReference type="FunFam" id="3.30.160.60:FF:000446">
    <property type="entry name" value="Zinc finger protein"/>
    <property type="match status" value="1"/>
</dbReference>
<keyword evidence="3" id="KW-0677">Repeat</keyword>
<evidence type="ECO:0000313" key="10">
    <source>
        <dbReference type="Proteomes" id="UP000694844"/>
    </source>
</evidence>
<feature type="domain" description="C2H2-type" evidence="9">
    <location>
        <begin position="311"/>
        <end position="338"/>
    </location>
</feature>
<dbReference type="InterPro" id="IPR013087">
    <property type="entry name" value="Znf_C2H2_type"/>
</dbReference>
<reference evidence="11 12" key="1">
    <citation type="submission" date="2025-04" db="UniProtKB">
        <authorList>
            <consortium name="RefSeq"/>
        </authorList>
    </citation>
    <scope>IDENTIFICATION</scope>
    <source>
        <tissue evidence="11 12">Whole sample</tissue>
    </source>
</reference>
<dbReference type="PANTHER" id="PTHR16515:SF49">
    <property type="entry name" value="GASTRULA ZINC FINGER PROTEIN XLCGF49.1-LIKE-RELATED"/>
    <property type="match status" value="1"/>
</dbReference>
<evidence type="ECO:0000256" key="6">
    <source>
        <dbReference type="ARBA" id="ARBA00023242"/>
    </source>
</evidence>
<sequence length="452" mass="51636">MPPHKKVVARKRQSLQILRKKRTPPLTSKCQQTPCSLCNNGLLETHPIGSNQTIAIQGCTWCQLRFIRATDNELLTDSSIIHCVYCYEQFCKTDDFYNHVKKHHSDFLKTTVPTLRPLRKNSNASDTTTILSDTETASKESSLRRDDTVILEVSSDKETKSDGHSVSTSSSLEGISNLSMLCRTILGSQKASMGNLASDDTIDRVLPGFSMSIINMLQDDQWMVINDPGQGASFQIRRIPSLSSPDVDPIIVQETPSNSETEGTAQMTTTEPKQQPPEKRNVGRETRKRKATIKDDQNRKKRGRHVEREIHQCPDCDKTFNRRYNLKIHRYVHSEQKKLECKQCQQQFKHVGLLRNHKRIKHGGEKPYTCGHCGQGFIQNNYLQRHMLLHSSQACTCCNQKFDTRREFNLHVRKVHVQSDSTKCCKKCNLTFASLLELSRHLLSIKNTEENE</sequence>
<keyword evidence="10" id="KW-1185">Reference proteome</keyword>
<protein>
    <submittedName>
        <fullName evidence="11 12">Zinc finger protein 24-like</fullName>
    </submittedName>
</protein>
<evidence type="ECO:0000256" key="3">
    <source>
        <dbReference type="ARBA" id="ARBA00022737"/>
    </source>
</evidence>
<dbReference type="RefSeq" id="XP_022344784.1">
    <property type="nucleotide sequence ID" value="XM_022489076.1"/>
</dbReference>
<keyword evidence="6" id="KW-0539">Nucleus</keyword>
<dbReference type="PANTHER" id="PTHR16515">
    <property type="entry name" value="PR DOMAIN ZINC FINGER PROTEIN"/>
    <property type="match status" value="1"/>
</dbReference>
<comment type="subcellular location">
    <subcellularLocation>
        <location evidence="1">Nucleus</location>
    </subcellularLocation>
</comment>
<keyword evidence="5" id="KW-0862">Zinc</keyword>
<dbReference type="SMART" id="SM00355">
    <property type="entry name" value="ZnF_C2H2"/>
    <property type="match status" value="6"/>
</dbReference>